<feature type="region of interest" description="Disordered" evidence="1">
    <location>
        <begin position="315"/>
        <end position="364"/>
    </location>
</feature>
<name>A0A8H5CXL3_9AGAR</name>
<accession>A0A8H5CXL3</accession>
<evidence type="ECO:0000313" key="4">
    <source>
        <dbReference type="Proteomes" id="UP000559256"/>
    </source>
</evidence>
<organism evidence="3 4">
    <name type="scientific">Tetrapyrgos nigripes</name>
    <dbReference type="NCBI Taxonomy" id="182062"/>
    <lineage>
        <taxon>Eukaryota</taxon>
        <taxon>Fungi</taxon>
        <taxon>Dikarya</taxon>
        <taxon>Basidiomycota</taxon>
        <taxon>Agaricomycotina</taxon>
        <taxon>Agaricomycetes</taxon>
        <taxon>Agaricomycetidae</taxon>
        <taxon>Agaricales</taxon>
        <taxon>Marasmiineae</taxon>
        <taxon>Marasmiaceae</taxon>
        <taxon>Tetrapyrgos</taxon>
    </lineage>
</organism>
<protein>
    <submittedName>
        <fullName evidence="3">Uncharacterized protein</fullName>
    </submittedName>
</protein>
<evidence type="ECO:0000256" key="2">
    <source>
        <dbReference type="SAM" id="Phobius"/>
    </source>
</evidence>
<evidence type="ECO:0000256" key="1">
    <source>
        <dbReference type="SAM" id="MobiDB-lite"/>
    </source>
</evidence>
<proteinExistence type="predicted"/>
<dbReference type="EMBL" id="JAACJM010000079">
    <property type="protein sequence ID" value="KAF5349770.1"/>
    <property type="molecule type" value="Genomic_DNA"/>
</dbReference>
<feature type="region of interest" description="Disordered" evidence="1">
    <location>
        <begin position="609"/>
        <end position="653"/>
    </location>
</feature>
<feature type="compositionally biased region" description="Low complexity" evidence="1">
    <location>
        <begin position="159"/>
        <end position="169"/>
    </location>
</feature>
<keyword evidence="4" id="KW-1185">Reference proteome</keyword>
<dbReference type="Proteomes" id="UP000559256">
    <property type="component" value="Unassembled WGS sequence"/>
</dbReference>
<gene>
    <name evidence="3" type="ORF">D9758_010188</name>
</gene>
<keyword evidence="2" id="KW-1133">Transmembrane helix</keyword>
<feature type="transmembrane region" description="Helical" evidence="2">
    <location>
        <begin position="187"/>
        <end position="211"/>
    </location>
</feature>
<comment type="caution">
    <text evidence="3">The sequence shown here is derived from an EMBL/GenBank/DDBJ whole genome shotgun (WGS) entry which is preliminary data.</text>
</comment>
<keyword evidence="2" id="KW-0472">Membrane</keyword>
<feature type="region of interest" description="Disordered" evidence="1">
    <location>
        <begin position="123"/>
        <end position="169"/>
    </location>
</feature>
<feature type="compositionally biased region" description="Low complexity" evidence="1">
    <location>
        <begin position="337"/>
        <end position="361"/>
    </location>
</feature>
<evidence type="ECO:0000313" key="3">
    <source>
        <dbReference type="EMBL" id="KAF5349770.1"/>
    </source>
</evidence>
<feature type="region of interest" description="Disordered" evidence="1">
    <location>
        <begin position="493"/>
        <end position="514"/>
    </location>
</feature>
<feature type="compositionally biased region" description="Low complexity" evidence="1">
    <location>
        <begin position="123"/>
        <end position="151"/>
    </location>
</feature>
<sequence length="683" mass="71953">MVSKRFEALSGSSPQVLQRRQDSILVFSSNGQAGLLQGVESVPSSQGQYVQTALVTAGVQTAAVPQAPFGVPTSVPQSISQPTITSLSSVPTRTIFAAASLSLPSQTSSSSIPASTQLTASSASISTSTNPSSDTATSSSQSSTSYTSSTSEMPFPTRTVPFSSSSPTSTSVTSGSGFQALIHSQPVYASGIALLTLIVLAFLTATTAYVFRCLRRRKLKRNRLSLEELIIEETNRDRDNNFGYDHDPEVASVSENRASHLQLQFPTDPEFGTPRAGIANPRFLGLGDGLEVPWEPRSSDGPTGSLNASEAHIATSTEKGDLSLPRALPLAPPPATLPRRGTLSRASSDSSQSSGYVPSSNPFRDPSSSGYPYAYSVKSLPSPSAASSQKSSAKGMWAFGFGSALSLASTSVIPAADPLASSNNVIPSSIPSRAAEPLDDSNKGWSASLKAGFFNAFSALRGGGDSVSGAQQMMEEGQSDTYTKIVSRKTSRKSTRTSWAISQPPCDDDEVKPRKEGEAVEYWGGELVGLPSQTEKTASPAPLDMGFLEVGDLGMGLGLDPHSIHGYSESPVDMDGRWTASPISLASATPLIIKKKSLGREGVEKSLGEMSRQSSQATCRGGGGQGVSRKGTMRSMVSSSSTRRSRVSRANSIMTVLDEKEEEAGRALRERWARNLKQSSKDD</sequence>
<dbReference type="AlphaFoldDB" id="A0A8H5CXL3"/>
<reference evidence="3 4" key="1">
    <citation type="journal article" date="2020" name="ISME J.">
        <title>Uncovering the hidden diversity of litter-decomposition mechanisms in mushroom-forming fungi.</title>
        <authorList>
            <person name="Floudas D."/>
            <person name="Bentzer J."/>
            <person name="Ahren D."/>
            <person name="Johansson T."/>
            <person name="Persson P."/>
            <person name="Tunlid A."/>
        </authorList>
    </citation>
    <scope>NUCLEOTIDE SEQUENCE [LARGE SCALE GENOMIC DNA]</scope>
    <source>
        <strain evidence="3 4">CBS 291.85</strain>
    </source>
</reference>
<keyword evidence="2" id="KW-0812">Transmembrane</keyword>
<feature type="compositionally biased region" description="Low complexity" evidence="1">
    <location>
        <begin position="633"/>
        <end position="642"/>
    </location>
</feature>